<reference evidence="2" key="1">
    <citation type="journal article" date="2020" name="Microbiol. Resour. Announc.">
        <title>Complete Genome Sequence of Geobacillus sp. Strain E55-1, Isolated from Mine Geyser in Japan.</title>
        <authorList>
            <person name="Miyazaki K."/>
            <person name="Hase E."/>
            <person name="Tokito N."/>
        </authorList>
    </citation>
    <scope>NUCLEOTIDE SEQUENCE [LARGE SCALE GENOMIC DNA]</scope>
    <source>
        <strain evidence="2">E55-1</strain>
    </source>
</reference>
<dbReference type="AlphaFoldDB" id="A0A679FJU6"/>
<protein>
    <submittedName>
        <fullName evidence="1">Uncharacterized protein</fullName>
    </submittedName>
</protein>
<name>A0A679FJU6_9BACL</name>
<proteinExistence type="predicted"/>
<keyword evidence="2" id="KW-1185">Reference proteome</keyword>
<evidence type="ECO:0000313" key="1">
    <source>
        <dbReference type="EMBL" id="BBW96518.1"/>
    </source>
</evidence>
<sequence>MPVSSVKAANVKKVAPYYRNIKNKITKNQYILNNNTPIIIIKIPRPFTILNSSLKKITPINEMKVIPNPDHIA</sequence>
<dbReference type="Proteomes" id="UP000501421">
    <property type="component" value="Chromosome"/>
</dbReference>
<accession>A0A679FJU6</accession>
<evidence type="ECO:0000313" key="2">
    <source>
        <dbReference type="Proteomes" id="UP000501421"/>
    </source>
</evidence>
<organism evidence="1 2">
    <name type="scientific">Geobacillus subterraneus</name>
    <dbReference type="NCBI Taxonomy" id="129338"/>
    <lineage>
        <taxon>Bacteria</taxon>
        <taxon>Bacillati</taxon>
        <taxon>Bacillota</taxon>
        <taxon>Bacilli</taxon>
        <taxon>Bacillales</taxon>
        <taxon>Anoxybacillaceae</taxon>
        <taxon>Geobacillus</taxon>
    </lineage>
</organism>
<gene>
    <name evidence="1" type="ORF">GsuE55_13510</name>
</gene>
<dbReference type="EMBL" id="AP022557">
    <property type="protein sequence ID" value="BBW96518.1"/>
    <property type="molecule type" value="Genomic_DNA"/>
</dbReference>